<dbReference type="Pfam" id="PF01451">
    <property type="entry name" value="LMWPc"/>
    <property type="match status" value="1"/>
</dbReference>
<dbReference type="EMBL" id="RKHJ01000001">
    <property type="protein sequence ID" value="ROR67378.1"/>
    <property type="molecule type" value="Genomic_DNA"/>
</dbReference>
<dbReference type="OrthoDB" id="9784339at2"/>
<organism evidence="3 4">
    <name type="scientific">Agrococcus jenensis</name>
    <dbReference type="NCBI Taxonomy" id="46353"/>
    <lineage>
        <taxon>Bacteria</taxon>
        <taxon>Bacillati</taxon>
        <taxon>Actinomycetota</taxon>
        <taxon>Actinomycetes</taxon>
        <taxon>Micrococcales</taxon>
        <taxon>Microbacteriaceae</taxon>
        <taxon>Agrococcus</taxon>
    </lineage>
</organism>
<reference evidence="3 4" key="1">
    <citation type="submission" date="2018-11" db="EMBL/GenBank/DDBJ databases">
        <title>Sequencing the genomes of 1000 actinobacteria strains.</title>
        <authorList>
            <person name="Klenk H.-P."/>
        </authorList>
    </citation>
    <scope>NUCLEOTIDE SEQUENCE [LARGE SCALE GENOMIC DNA]</scope>
    <source>
        <strain evidence="3 4">DSM 9580</strain>
    </source>
</reference>
<dbReference type="Proteomes" id="UP000275456">
    <property type="component" value="Unassembled WGS sequence"/>
</dbReference>
<feature type="region of interest" description="Disordered" evidence="1">
    <location>
        <begin position="155"/>
        <end position="176"/>
    </location>
</feature>
<comment type="caution">
    <text evidence="3">The sequence shown here is derived from an EMBL/GenBank/DDBJ whole genome shotgun (WGS) entry which is preliminary data.</text>
</comment>
<sequence length="209" mass="22691">MDGNRDGGILIVCAANVCRSPMAGLTLRRAFARLPDYDAVPVATAGVSVDGARTVCPEVAAFHTGERWRELADLHRSRPLYPEETLQATLVLTASRGIRSSVVAAAPERRRRVFTLQEAVWLGSGFVVEPGTPGMDALAAFQRYIDDHRGLRQLPKRPRGLLPSRQSRDPLDISDGHVLGAGAHRRTVRAVDEAARELASLLTGARPLE</sequence>
<dbReference type="SUPFAM" id="SSF52788">
    <property type="entry name" value="Phosphotyrosine protein phosphatases I"/>
    <property type="match status" value="1"/>
</dbReference>
<evidence type="ECO:0000259" key="2">
    <source>
        <dbReference type="Pfam" id="PF01451"/>
    </source>
</evidence>
<keyword evidence="4" id="KW-1185">Reference proteome</keyword>
<dbReference type="InterPro" id="IPR023485">
    <property type="entry name" value="Ptyr_pPase"/>
</dbReference>
<evidence type="ECO:0000313" key="3">
    <source>
        <dbReference type="EMBL" id="ROR67378.1"/>
    </source>
</evidence>
<dbReference type="AlphaFoldDB" id="A0A3N2AWR6"/>
<dbReference type="Gene3D" id="3.40.50.2300">
    <property type="match status" value="1"/>
</dbReference>
<evidence type="ECO:0000256" key="1">
    <source>
        <dbReference type="SAM" id="MobiDB-lite"/>
    </source>
</evidence>
<dbReference type="InterPro" id="IPR036196">
    <property type="entry name" value="Ptyr_pPase_sf"/>
</dbReference>
<evidence type="ECO:0000313" key="4">
    <source>
        <dbReference type="Proteomes" id="UP000275456"/>
    </source>
</evidence>
<feature type="domain" description="Phosphotyrosine protein phosphatase I" evidence="2">
    <location>
        <begin position="9"/>
        <end position="138"/>
    </location>
</feature>
<name>A0A3N2AWR6_9MICO</name>
<gene>
    <name evidence="3" type="ORF">EDD26_2789</name>
</gene>
<feature type="compositionally biased region" description="Basic and acidic residues" evidence="1">
    <location>
        <begin position="166"/>
        <end position="175"/>
    </location>
</feature>
<proteinExistence type="predicted"/>
<accession>A0A3N2AWR6</accession>
<protein>
    <submittedName>
        <fullName evidence="3">Protein-tyrosine phosphatase</fullName>
    </submittedName>
</protein>